<dbReference type="AlphaFoldDB" id="A0AAV8VMN9"/>
<gene>
    <name evidence="1" type="ORF">NQ315_012389</name>
</gene>
<proteinExistence type="predicted"/>
<name>A0AAV8VMN9_9CUCU</name>
<organism evidence="1 2">
    <name type="scientific">Exocentrus adspersus</name>
    <dbReference type="NCBI Taxonomy" id="1586481"/>
    <lineage>
        <taxon>Eukaryota</taxon>
        <taxon>Metazoa</taxon>
        <taxon>Ecdysozoa</taxon>
        <taxon>Arthropoda</taxon>
        <taxon>Hexapoda</taxon>
        <taxon>Insecta</taxon>
        <taxon>Pterygota</taxon>
        <taxon>Neoptera</taxon>
        <taxon>Endopterygota</taxon>
        <taxon>Coleoptera</taxon>
        <taxon>Polyphaga</taxon>
        <taxon>Cucujiformia</taxon>
        <taxon>Chrysomeloidea</taxon>
        <taxon>Cerambycidae</taxon>
        <taxon>Lamiinae</taxon>
        <taxon>Acanthocinini</taxon>
        <taxon>Exocentrus</taxon>
    </lineage>
</organism>
<accession>A0AAV8VMN9</accession>
<keyword evidence="2" id="KW-1185">Reference proteome</keyword>
<sequence>MYCYKLQMNEDEEKKQIQKLIDNRFTKTIQSSALKLISFDDFNCLFDNHEIDVTQNSILSKKHEVYTVKQIKKALISHDDKRMKKRTSLDSVSQDKGTSNVPATTFSFNSVFQDTERFKRSKDVPPTSKRIELLDIPTEQDFLKMKRDLVHCLTDHFWLYQGQPQTELDCK</sequence>
<dbReference type="Proteomes" id="UP001159042">
    <property type="component" value="Unassembled WGS sequence"/>
</dbReference>
<protein>
    <submittedName>
        <fullName evidence="1">Uncharacterized protein</fullName>
    </submittedName>
</protein>
<dbReference type="EMBL" id="JANEYG010000052">
    <property type="protein sequence ID" value="KAJ8915508.1"/>
    <property type="molecule type" value="Genomic_DNA"/>
</dbReference>
<evidence type="ECO:0000313" key="1">
    <source>
        <dbReference type="EMBL" id="KAJ8915508.1"/>
    </source>
</evidence>
<evidence type="ECO:0000313" key="2">
    <source>
        <dbReference type="Proteomes" id="UP001159042"/>
    </source>
</evidence>
<comment type="caution">
    <text evidence="1">The sequence shown here is derived from an EMBL/GenBank/DDBJ whole genome shotgun (WGS) entry which is preliminary data.</text>
</comment>
<reference evidence="1 2" key="1">
    <citation type="journal article" date="2023" name="Insect Mol. Biol.">
        <title>Genome sequencing provides insights into the evolution of gene families encoding plant cell wall-degrading enzymes in longhorned beetles.</title>
        <authorList>
            <person name="Shin N.R."/>
            <person name="Okamura Y."/>
            <person name="Kirsch R."/>
            <person name="Pauchet Y."/>
        </authorList>
    </citation>
    <scope>NUCLEOTIDE SEQUENCE [LARGE SCALE GENOMIC DNA]</scope>
    <source>
        <strain evidence="1">EAD_L_NR</strain>
    </source>
</reference>